<dbReference type="EMBL" id="JBHSBB010000027">
    <property type="protein sequence ID" value="MFC4035484.1"/>
    <property type="molecule type" value="Genomic_DNA"/>
</dbReference>
<feature type="domain" description="HTH cro/C1-type" evidence="2">
    <location>
        <begin position="1"/>
        <end position="27"/>
    </location>
</feature>
<keyword evidence="4" id="KW-1185">Reference proteome</keyword>
<proteinExistence type="predicted"/>
<accession>A0ABV8HX40</accession>
<dbReference type="InterPro" id="IPR010982">
    <property type="entry name" value="Lambda_DNA-bd_dom_sf"/>
</dbReference>
<dbReference type="PROSITE" id="PS50943">
    <property type="entry name" value="HTH_CROC1"/>
    <property type="match status" value="1"/>
</dbReference>
<evidence type="ECO:0000256" key="1">
    <source>
        <dbReference type="SAM" id="MobiDB-lite"/>
    </source>
</evidence>
<dbReference type="Gene3D" id="1.10.260.40">
    <property type="entry name" value="lambda repressor-like DNA-binding domains"/>
    <property type="match status" value="1"/>
</dbReference>
<evidence type="ECO:0000259" key="2">
    <source>
        <dbReference type="PROSITE" id="PS50943"/>
    </source>
</evidence>
<dbReference type="Proteomes" id="UP001595765">
    <property type="component" value="Unassembled WGS sequence"/>
</dbReference>
<evidence type="ECO:0000313" key="3">
    <source>
        <dbReference type="EMBL" id="MFC4035484.1"/>
    </source>
</evidence>
<evidence type="ECO:0000313" key="4">
    <source>
        <dbReference type="Proteomes" id="UP001595765"/>
    </source>
</evidence>
<sequence>MERGRRNLPPHNILKLAEILGVDPGELVRGLRPPAGQADRTSSGVPDR</sequence>
<gene>
    <name evidence="3" type="ORF">ACFO3J_29040</name>
</gene>
<dbReference type="RefSeq" id="WP_386435498.1">
    <property type="nucleotide sequence ID" value="NZ_JBHSBB010000027.1"/>
</dbReference>
<feature type="region of interest" description="Disordered" evidence="1">
    <location>
        <begin position="26"/>
        <end position="48"/>
    </location>
</feature>
<dbReference type="CDD" id="cd00093">
    <property type="entry name" value="HTH_XRE"/>
    <property type="match status" value="1"/>
</dbReference>
<feature type="compositionally biased region" description="Polar residues" evidence="1">
    <location>
        <begin position="39"/>
        <end position="48"/>
    </location>
</feature>
<comment type="caution">
    <text evidence="3">The sequence shown here is derived from an EMBL/GenBank/DDBJ whole genome shotgun (WGS) entry which is preliminary data.</text>
</comment>
<reference evidence="4" key="1">
    <citation type="journal article" date="2019" name="Int. J. Syst. Evol. Microbiol.">
        <title>The Global Catalogue of Microorganisms (GCM) 10K type strain sequencing project: providing services to taxonomists for standard genome sequencing and annotation.</title>
        <authorList>
            <consortium name="The Broad Institute Genomics Platform"/>
            <consortium name="The Broad Institute Genome Sequencing Center for Infectious Disease"/>
            <person name="Wu L."/>
            <person name="Ma J."/>
        </authorList>
    </citation>
    <scope>NUCLEOTIDE SEQUENCE [LARGE SCALE GENOMIC DNA]</scope>
    <source>
        <strain evidence="4">CGMCC 4.7237</strain>
    </source>
</reference>
<name>A0ABV8HX40_9ACTN</name>
<organism evidence="3 4">
    <name type="scientific">Streptomyces polygonati</name>
    <dbReference type="NCBI Taxonomy" id="1617087"/>
    <lineage>
        <taxon>Bacteria</taxon>
        <taxon>Bacillati</taxon>
        <taxon>Actinomycetota</taxon>
        <taxon>Actinomycetes</taxon>
        <taxon>Kitasatosporales</taxon>
        <taxon>Streptomycetaceae</taxon>
        <taxon>Streptomyces</taxon>
    </lineage>
</organism>
<dbReference type="InterPro" id="IPR001387">
    <property type="entry name" value="Cro/C1-type_HTH"/>
</dbReference>
<protein>
    <recommendedName>
        <fullName evidence="2">HTH cro/C1-type domain-containing protein</fullName>
    </recommendedName>
</protein>